<organism evidence="7 8">
    <name type="scientific">Pieris macdunnoughi</name>
    <dbReference type="NCBI Taxonomy" id="345717"/>
    <lineage>
        <taxon>Eukaryota</taxon>
        <taxon>Metazoa</taxon>
        <taxon>Ecdysozoa</taxon>
        <taxon>Arthropoda</taxon>
        <taxon>Hexapoda</taxon>
        <taxon>Insecta</taxon>
        <taxon>Pterygota</taxon>
        <taxon>Neoptera</taxon>
        <taxon>Endopterygota</taxon>
        <taxon>Lepidoptera</taxon>
        <taxon>Glossata</taxon>
        <taxon>Ditrysia</taxon>
        <taxon>Papilionoidea</taxon>
        <taxon>Pieridae</taxon>
        <taxon>Pierinae</taxon>
        <taxon>Pieris</taxon>
    </lineage>
</organism>
<dbReference type="OrthoDB" id="6077919at2759"/>
<dbReference type="GO" id="GO:0005634">
    <property type="term" value="C:nucleus"/>
    <property type="evidence" value="ECO:0007669"/>
    <property type="project" value="UniProtKB-SubCell"/>
</dbReference>
<dbReference type="PROSITE" id="PS50157">
    <property type="entry name" value="ZINC_FINGER_C2H2_2"/>
    <property type="match status" value="2"/>
</dbReference>
<dbReference type="Gene3D" id="3.30.710.10">
    <property type="entry name" value="Potassium Channel Kv1.1, Chain A"/>
    <property type="match status" value="1"/>
</dbReference>
<dbReference type="InterPro" id="IPR036236">
    <property type="entry name" value="Znf_C2H2_sf"/>
</dbReference>
<dbReference type="Gene3D" id="3.30.160.60">
    <property type="entry name" value="Classic Zinc Finger"/>
    <property type="match status" value="1"/>
</dbReference>
<dbReference type="SUPFAM" id="SSF54695">
    <property type="entry name" value="POZ domain"/>
    <property type="match status" value="1"/>
</dbReference>
<dbReference type="InterPro" id="IPR013087">
    <property type="entry name" value="Znf_C2H2_type"/>
</dbReference>
<feature type="region of interest" description="Disordered" evidence="4">
    <location>
        <begin position="268"/>
        <end position="289"/>
    </location>
</feature>
<dbReference type="InterPro" id="IPR051095">
    <property type="entry name" value="Dros_DevTransReg"/>
</dbReference>
<feature type="domain" description="C2H2-type" evidence="6">
    <location>
        <begin position="296"/>
        <end position="324"/>
    </location>
</feature>
<protein>
    <submittedName>
        <fullName evidence="7">Uncharacterized protein</fullName>
    </submittedName>
</protein>
<evidence type="ECO:0000256" key="1">
    <source>
        <dbReference type="ARBA" id="ARBA00004123"/>
    </source>
</evidence>
<dbReference type="GO" id="GO:0008270">
    <property type="term" value="F:zinc ion binding"/>
    <property type="evidence" value="ECO:0007669"/>
    <property type="project" value="UniProtKB-KW"/>
</dbReference>
<comment type="caution">
    <text evidence="7">The sequence shown here is derived from an EMBL/GenBank/DDBJ whole genome shotgun (WGS) entry which is preliminary data.</text>
</comment>
<feature type="region of interest" description="Disordered" evidence="4">
    <location>
        <begin position="165"/>
        <end position="211"/>
    </location>
</feature>
<evidence type="ECO:0000256" key="2">
    <source>
        <dbReference type="ARBA" id="ARBA00023242"/>
    </source>
</evidence>
<keyword evidence="3" id="KW-0862">Zinc</keyword>
<dbReference type="Proteomes" id="UP000663880">
    <property type="component" value="Unassembled WGS sequence"/>
</dbReference>
<dbReference type="SMART" id="SM00355">
    <property type="entry name" value="ZnF_C2H2"/>
    <property type="match status" value="3"/>
</dbReference>
<dbReference type="GO" id="GO:0003006">
    <property type="term" value="P:developmental process involved in reproduction"/>
    <property type="evidence" value="ECO:0007669"/>
    <property type="project" value="UniProtKB-ARBA"/>
</dbReference>
<gene>
    <name evidence="7" type="ORF">PMACD_LOCUS950</name>
</gene>
<accession>A0A821LQF6</accession>
<keyword evidence="2" id="KW-0539">Nucleus</keyword>
<dbReference type="GO" id="GO:0048666">
    <property type="term" value="P:neuron development"/>
    <property type="evidence" value="ECO:0007669"/>
    <property type="project" value="UniProtKB-ARBA"/>
</dbReference>
<evidence type="ECO:0000259" key="6">
    <source>
        <dbReference type="PROSITE" id="PS50157"/>
    </source>
</evidence>
<dbReference type="EMBL" id="CAJOBZ010000002">
    <property type="protein sequence ID" value="CAF4755284.1"/>
    <property type="molecule type" value="Genomic_DNA"/>
</dbReference>
<dbReference type="GO" id="GO:0006357">
    <property type="term" value="P:regulation of transcription by RNA polymerase II"/>
    <property type="evidence" value="ECO:0007669"/>
    <property type="project" value="TreeGrafter"/>
</dbReference>
<dbReference type="AlphaFoldDB" id="A0A821LQF6"/>
<reference evidence="7" key="1">
    <citation type="submission" date="2021-02" db="EMBL/GenBank/DDBJ databases">
        <authorList>
            <person name="Steward A R."/>
        </authorList>
    </citation>
    <scope>NUCLEOTIDE SEQUENCE</scope>
</reference>
<evidence type="ECO:0000256" key="3">
    <source>
        <dbReference type="PROSITE-ProRule" id="PRU00042"/>
    </source>
</evidence>
<name>A0A821LQF6_9NEOP</name>
<keyword evidence="8" id="KW-1185">Reference proteome</keyword>
<dbReference type="PROSITE" id="PS00028">
    <property type="entry name" value="ZINC_FINGER_C2H2_1"/>
    <property type="match status" value="3"/>
</dbReference>
<keyword evidence="3" id="KW-0863">Zinc-finger</keyword>
<feature type="domain" description="C2H2-type" evidence="6">
    <location>
        <begin position="346"/>
        <end position="373"/>
    </location>
</feature>
<evidence type="ECO:0000313" key="7">
    <source>
        <dbReference type="EMBL" id="CAF4755284.1"/>
    </source>
</evidence>
<dbReference type="PANTHER" id="PTHR23110:SF93">
    <property type="entry name" value="ZINC FINGER AND BTB DOMAIN-CONTAINING PROTEIN 14-LIKE PROTEIN"/>
    <property type="match status" value="1"/>
</dbReference>
<feature type="compositionally biased region" description="Basic residues" evidence="4">
    <location>
        <begin position="405"/>
        <end position="416"/>
    </location>
</feature>
<feature type="compositionally biased region" description="Low complexity" evidence="4">
    <location>
        <begin position="182"/>
        <end position="193"/>
    </location>
</feature>
<dbReference type="InterPro" id="IPR000210">
    <property type="entry name" value="BTB/POZ_dom"/>
</dbReference>
<sequence>MTSTDTYQLKWHSHSSHLNGSVASLLRSERFTDVVLCTMDGSQIPAHKFILSSCSVYFSGLFEGQRSLTRMGGILYVVLPSEISTKVLKILVEYMYKGETTVSNEVLDIVLKAGEVLKIRGLLRQTDEIGGDSTPAEKTTTSPSSAKLVVARIVKSNVVEKKYGKKQKMETSEEVEDDDAGSVSSKKSSQSNSAVEVHVKEEPEWDASSIKEEERSIAEMFQAEMSVKSEPCDDVEVEEEGLLYSPLSCELCAEVFSVPAAWVRHVQHHADQDDHHARKRKRRSDSDDTEETTALLRCDLCQKHFPNPAEWVRHVQSSHTETELALSNNSEPPKRHNCFTDGEQSKKCEQCNRNFPSHASMLIHLRTHTDRLKILEKLLPDPNEVNQHNVLEVKHELIKIEKTQARQKKVGRKKPLKWPEKNARAAKPRRRECKQCMNVSNVKVLQASVQNVFVGHTPKFL</sequence>
<dbReference type="GO" id="GO:0048513">
    <property type="term" value="P:animal organ development"/>
    <property type="evidence" value="ECO:0007669"/>
    <property type="project" value="UniProtKB-ARBA"/>
</dbReference>
<dbReference type="PROSITE" id="PS50097">
    <property type="entry name" value="BTB"/>
    <property type="match status" value="1"/>
</dbReference>
<evidence type="ECO:0000259" key="5">
    <source>
        <dbReference type="PROSITE" id="PS50097"/>
    </source>
</evidence>
<comment type="subcellular location">
    <subcellularLocation>
        <location evidence="1">Nucleus</location>
    </subcellularLocation>
</comment>
<dbReference type="InterPro" id="IPR011333">
    <property type="entry name" value="SKP1/BTB/POZ_sf"/>
</dbReference>
<evidence type="ECO:0000313" key="8">
    <source>
        <dbReference type="Proteomes" id="UP000663880"/>
    </source>
</evidence>
<dbReference type="SMART" id="SM00225">
    <property type="entry name" value="BTB"/>
    <property type="match status" value="1"/>
</dbReference>
<evidence type="ECO:0000256" key="4">
    <source>
        <dbReference type="SAM" id="MobiDB-lite"/>
    </source>
</evidence>
<proteinExistence type="predicted"/>
<dbReference type="Pfam" id="PF00651">
    <property type="entry name" value="BTB"/>
    <property type="match status" value="1"/>
</dbReference>
<feature type="region of interest" description="Disordered" evidence="4">
    <location>
        <begin position="404"/>
        <end position="429"/>
    </location>
</feature>
<dbReference type="PANTHER" id="PTHR23110">
    <property type="entry name" value="BTB DOMAIN TRANSCRIPTION FACTOR"/>
    <property type="match status" value="1"/>
</dbReference>
<feature type="domain" description="BTB" evidence="5">
    <location>
        <begin position="32"/>
        <end position="104"/>
    </location>
</feature>
<keyword evidence="3" id="KW-0479">Metal-binding</keyword>
<dbReference type="SUPFAM" id="SSF57667">
    <property type="entry name" value="beta-beta-alpha zinc fingers"/>
    <property type="match status" value="1"/>
</dbReference>